<feature type="transmembrane region" description="Helical" evidence="11">
    <location>
        <begin position="289"/>
        <end position="307"/>
    </location>
</feature>
<evidence type="ECO:0000313" key="14">
    <source>
        <dbReference type="EMBL" id="SFJ20637.1"/>
    </source>
</evidence>
<evidence type="ECO:0000256" key="11">
    <source>
        <dbReference type="SAM" id="Phobius"/>
    </source>
</evidence>
<dbReference type="SUPFAM" id="SSF49785">
    <property type="entry name" value="Galactose-binding domain-like"/>
    <property type="match status" value="1"/>
</dbReference>
<dbReference type="AlphaFoldDB" id="A0A1I3PH12"/>
<dbReference type="InterPro" id="IPR003594">
    <property type="entry name" value="HATPase_dom"/>
</dbReference>
<accession>A0A1I3PH12</accession>
<evidence type="ECO:0000256" key="1">
    <source>
        <dbReference type="ARBA" id="ARBA00000085"/>
    </source>
</evidence>
<keyword evidence="8" id="KW-0238">DNA-binding</keyword>
<dbReference type="EC" id="2.7.13.3" evidence="2"/>
<dbReference type="Pfam" id="PF02518">
    <property type="entry name" value="HATPase_c"/>
    <property type="match status" value="1"/>
</dbReference>
<dbReference type="InterPro" id="IPR011006">
    <property type="entry name" value="CheY-like_superfamily"/>
</dbReference>
<feature type="domain" description="Histidine kinase" evidence="12">
    <location>
        <begin position="419"/>
        <end position="632"/>
    </location>
</feature>
<feature type="transmembrane region" description="Helical" evidence="11">
    <location>
        <begin position="260"/>
        <end position="282"/>
    </location>
</feature>
<dbReference type="Proteomes" id="UP000199445">
    <property type="component" value="Unassembled WGS sequence"/>
</dbReference>
<sequence length="924" mass="101395">MNQPSIKITQRFFAAFILFLMAGLMWAGPVAGAPQDRLQPLDSGWAFYWREFVPPGQVPEAGKPLTTQLSLPGSWTQLAVSGAPLPPTGYATYRKVLTLPDTAGPMVLRIPMVYSAYRLFVNGELAAQVGTPGTTEAATREDYGERQVILDTAGERVELVFHVSNYHSRNAGFPKVPMLGAPDEIKQSLAAELITNSVLTGGFLLIALFQLALFFIRREYTYLLFSLSVGAWALQTLLSGQLLSYYGWHVPLSVARPLDGFTALASGVTYLLFLSTLFPRYIPMRWTRWVALTLVIYGVVAVFFPGMPRSLTIGWLLYFVVATLVLALAGVVRAWLNKHPESSLILLASAVIAATATIQIYWMNESGIRDIIVGFGLLAAIGLHAITLARRYARAFERTQALEADLRRADRLKDEFLANTSHELKTPLHAIVGLADTLPRDNPAQRKTIDLIMHSGHRLARLVEDILAFTKIRNDALEITPEPVAVAPVVEEVVTTCHPLIGQRPVRLVTQLPDGLPPVMADSDRLYQVLFNLIGNAIKFTDEGTITLAVEQTGEALCFRVEDEGMGIPQDELSRMMKPYEQGQDSSLDGHGGVGLGLAISRQILLAHGSDLTLRPAQTGGLVASFSLPVSHEPVAGQGRRLRRAPPEAIMQGGETAHDSPAVWPGATKSAAPGASAARILVVDDDDTSAMVLQQQLTQAGYAVDRAANGPEALAAVAKAPPQLVLLDVMMPGMSGLEVCQRLREEHDPSTLPVIMVTARTRPEDVLEGFNAGANDYLAKPFYQQEMLARVQAQLTIHENEQMRWELQESRQSPVQASSQDEKCPRALLVRLLEQCVQTWELETGQPRADLAEESGLWTVTLDGSVRKTRTLDRYLSEDSLPKRPRWGVVSKTADFVREQFPQSAHAQQVEQLQKRLQKLLSAG</sequence>
<evidence type="ECO:0000259" key="12">
    <source>
        <dbReference type="PROSITE" id="PS50109"/>
    </source>
</evidence>
<keyword evidence="9" id="KW-0804">Transcription</keyword>
<keyword evidence="11" id="KW-0472">Membrane</keyword>
<dbReference type="InterPro" id="IPR008979">
    <property type="entry name" value="Galactose-bd-like_sf"/>
</dbReference>
<evidence type="ECO:0000256" key="7">
    <source>
        <dbReference type="ARBA" id="ARBA00023015"/>
    </source>
</evidence>
<keyword evidence="4" id="KW-0808">Transferase</keyword>
<dbReference type="EMBL" id="FOSC01000001">
    <property type="protein sequence ID" value="SFJ20637.1"/>
    <property type="molecule type" value="Genomic_DNA"/>
</dbReference>
<dbReference type="Pfam" id="PF00072">
    <property type="entry name" value="Response_reg"/>
    <property type="match status" value="1"/>
</dbReference>
<dbReference type="CDD" id="cd00082">
    <property type="entry name" value="HisKA"/>
    <property type="match status" value="1"/>
</dbReference>
<gene>
    <name evidence="14" type="ORF">SAMN05216429_101189</name>
</gene>
<keyword evidence="15" id="KW-1185">Reference proteome</keyword>
<keyword evidence="6" id="KW-0902">Two-component regulatory system</keyword>
<dbReference type="Gene3D" id="2.60.120.260">
    <property type="entry name" value="Galactose-binding domain-like"/>
    <property type="match status" value="1"/>
</dbReference>
<dbReference type="PROSITE" id="PS50109">
    <property type="entry name" value="HIS_KIN"/>
    <property type="match status" value="1"/>
</dbReference>
<keyword evidence="3 10" id="KW-0597">Phosphoprotein</keyword>
<evidence type="ECO:0000256" key="3">
    <source>
        <dbReference type="ARBA" id="ARBA00022553"/>
    </source>
</evidence>
<dbReference type="InterPro" id="IPR036890">
    <property type="entry name" value="HATPase_C_sf"/>
</dbReference>
<keyword evidence="11" id="KW-0812">Transmembrane</keyword>
<feature type="transmembrane region" description="Helical" evidence="11">
    <location>
        <begin position="368"/>
        <end position="389"/>
    </location>
</feature>
<keyword evidence="5 14" id="KW-0418">Kinase</keyword>
<keyword evidence="7" id="KW-0805">Transcription regulation</keyword>
<dbReference type="SMART" id="SM00388">
    <property type="entry name" value="HisKA"/>
    <property type="match status" value="1"/>
</dbReference>
<evidence type="ECO:0000259" key="13">
    <source>
        <dbReference type="PROSITE" id="PS50110"/>
    </source>
</evidence>
<dbReference type="InterPro" id="IPR036097">
    <property type="entry name" value="HisK_dim/P_sf"/>
</dbReference>
<evidence type="ECO:0000313" key="15">
    <source>
        <dbReference type="Proteomes" id="UP000199445"/>
    </source>
</evidence>
<feature type="transmembrane region" description="Helical" evidence="11">
    <location>
        <begin position="313"/>
        <end position="332"/>
    </location>
</feature>
<dbReference type="Pfam" id="PF07695">
    <property type="entry name" value="7TMR-DISM_7TM"/>
    <property type="match status" value="1"/>
</dbReference>
<proteinExistence type="predicted"/>
<dbReference type="GO" id="GO:0005886">
    <property type="term" value="C:plasma membrane"/>
    <property type="evidence" value="ECO:0007669"/>
    <property type="project" value="TreeGrafter"/>
</dbReference>
<dbReference type="PRINTS" id="PR00344">
    <property type="entry name" value="BCTRLSENSOR"/>
</dbReference>
<dbReference type="Gene3D" id="3.30.565.10">
    <property type="entry name" value="Histidine kinase-like ATPase, C-terminal domain"/>
    <property type="match status" value="1"/>
</dbReference>
<dbReference type="SMART" id="SM00387">
    <property type="entry name" value="HATPase_c"/>
    <property type="match status" value="1"/>
</dbReference>
<evidence type="ECO:0000256" key="10">
    <source>
        <dbReference type="PROSITE-ProRule" id="PRU00169"/>
    </source>
</evidence>
<dbReference type="PANTHER" id="PTHR43047">
    <property type="entry name" value="TWO-COMPONENT HISTIDINE PROTEIN KINASE"/>
    <property type="match status" value="1"/>
</dbReference>
<feature type="modified residue" description="4-aspartylphosphate" evidence="10">
    <location>
        <position position="728"/>
    </location>
</feature>
<dbReference type="PROSITE" id="PS50110">
    <property type="entry name" value="RESPONSE_REGULATORY"/>
    <property type="match status" value="1"/>
</dbReference>
<dbReference type="InterPro" id="IPR003661">
    <property type="entry name" value="HisK_dim/P_dom"/>
</dbReference>
<reference evidence="14 15" key="1">
    <citation type="submission" date="2016-10" db="EMBL/GenBank/DDBJ databases">
        <authorList>
            <person name="de Groot N.N."/>
        </authorList>
    </citation>
    <scope>NUCLEOTIDE SEQUENCE [LARGE SCALE GENOMIC DNA]</scope>
    <source>
        <strain evidence="14 15">IBRC-M 10445</strain>
    </source>
</reference>
<feature type="domain" description="Response regulatory" evidence="13">
    <location>
        <begin position="679"/>
        <end position="795"/>
    </location>
</feature>
<dbReference type="FunFam" id="3.40.50.2300:FF:000001">
    <property type="entry name" value="DNA-binding response regulator PhoB"/>
    <property type="match status" value="1"/>
</dbReference>
<dbReference type="CDD" id="cd22890">
    <property type="entry name" value="ChiS-DBD"/>
    <property type="match status" value="1"/>
</dbReference>
<dbReference type="Pfam" id="PF00512">
    <property type="entry name" value="HisKA"/>
    <property type="match status" value="1"/>
</dbReference>
<dbReference type="InterPro" id="IPR001789">
    <property type="entry name" value="Sig_transdc_resp-reg_receiver"/>
</dbReference>
<feature type="transmembrane region" description="Helical" evidence="11">
    <location>
        <begin position="344"/>
        <end position="362"/>
    </location>
</feature>
<protein>
    <recommendedName>
        <fullName evidence="2">histidine kinase</fullName>
        <ecNumber evidence="2">2.7.13.3</ecNumber>
    </recommendedName>
</protein>
<evidence type="ECO:0000256" key="2">
    <source>
        <dbReference type="ARBA" id="ARBA00012438"/>
    </source>
</evidence>
<dbReference type="Gene3D" id="1.10.287.130">
    <property type="match status" value="1"/>
</dbReference>
<evidence type="ECO:0000256" key="4">
    <source>
        <dbReference type="ARBA" id="ARBA00022679"/>
    </source>
</evidence>
<evidence type="ECO:0000256" key="6">
    <source>
        <dbReference type="ARBA" id="ARBA00023012"/>
    </source>
</evidence>
<dbReference type="GO" id="GO:0009927">
    <property type="term" value="F:histidine phosphotransfer kinase activity"/>
    <property type="evidence" value="ECO:0007669"/>
    <property type="project" value="TreeGrafter"/>
</dbReference>
<dbReference type="InterPro" id="IPR005467">
    <property type="entry name" value="His_kinase_dom"/>
</dbReference>
<dbReference type="SUPFAM" id="SSF55874">
    <property type="entry name" value="ATPase domain of HSP90 chaperone/DNA topoisomerase II/histidine kinase"/>
    <property type="match status" value="1"/>
</dbReference>
<keyword evidence="11" id="KW-1133">Transmembrane helix</keyword>
<dbReference type="SMART" id="SM00448">
    <property type="entry name" value="REC"/>
    <property type="match status" value="1"/>
</dbReference>
<feature type="transmembrane region" description="Helical" evidence="11">
    <location>
        <begin position="193"/>
        <end position="216"/>
    </location>
</feature>
<organism evidence="14 15">
    <name type="scientific">Marinobacter persicus</name>
    <dbReference type="NCBI Taxonomy" id="930118"/>
    <lineage>
        <taxon>Bacteria</taxon>
        <taxon>Pseudomonadati</taxon>
        <taxon>Pseudomonadota</taxon>
        <taxon>Gammaproteobacteria</taxon>
        <taxon>Pseudomonadales</taxon>
        <taxon>Marinobacteraceae</taxon>
        <taxon>Marinobacter</taxon>
    </lineage>
</organism>
<dbReference type="PANTHER" id="PTHR43047:SF72">
    <property type="entry name" value="OSMOSENSING HISTIDINE PROTEIN KINASE SLN1"/>
    <property type="match status" value="1"/>
</dbReference>
<evidence type="ECO:0000256" key="9">
    <source>
        <dbReference type="ARBA" id="ARBA00023163"/>
    </source>
</evidence>
<feature type="transmembrane region" description="Helical" evidence="11">
    <location>
        <begin position="223"/>
        <end position="248"/>
    </location>
</feature>
<dbReference type="InterPro" id="IPR011623">
    <property type="entry name" value="7TMR_DISM_rcpt_extracell_dom1"/>
</dbReference>
<name>A0A1I3PH12_9GAMM</name>
<dbReference type="GO" id="GO:0003677">
    <property type="term" value="F:DNA binding"/>
    <property type="evidence" value="ECO:0007669"/>
    <property type="project" value="UniProtKB-KW"/>
</dbReference>
<dbReference type="SUPFAM" id="SSF47384">
    <property type="entry name" value="Homodimeric domain of signal transducing histidine kinase"/>
    <property type="match status" value="1"/>
</dbReference>
<evidence type="ECO:0000256" key="5">
    <source>
        <dbReference type="ARBA" id="ARBA00022777"/>
    </source>
</evidence>
<dbReference type="CDD" id="cd17574">
    <property type="entry name" value="REC_OmpR"/>
    <property type="match status" value="1"/>
</dbReference>
<dbReference type="Gene3D" id="3.40.50.2300">
    <property type="match status" value="1"/>
</dbReference>
<dbReference type="GO" id="GO:0000155">
    <property type="term" value="F:phosphorelay sensor kinase activity"/>
    <property type="evidence" value="ECO:0007669"/>
    <property type="project" value="InterPro"/>
</dbReference>
<dbReference type="SUPFAM" id="SSF52172">
    <property type="entry name" value="CheY-like"/>
    <property type="match status" value="1"/>
</dbReference>
<comment type="catalytic activity">
    <reaction evidence="1">
        <text>ATP + protein L-histidine = ADP + protein N-phospho-L-histidine.</text>
        <dbReference type="EC" id="2.7.13.3"/>
    </reaction>
</comment>
<dbReference type="InterPro" id="IPR004358">
    <property type="entry name" value="Sig_transdc_His_kin-like_C"/>
</dbReference>
<evidence type="ECO:0000256" key="8">
    <source>
        <dbReference type="ARBA" id="ARBA00023125"/>
    </source>
</evidence>